<gene>
    <name evidence="2" type="ORF">OEZ85_008492</name>
</gene>
<sequence length="205" mass="22417">MSNSPADAGVKLTFSRKAQLKPYTLKAGYQVTVPDSWALAYDRSDKADLGTQAFFGNFNTFETLSIFKQQRPENAAELSPAQLLEAVLAEQRNNQSTFGFDVVSPTPAPRVPDAADGSPGSTTYYDAEYELAICRGLAEEGSAGRRRCVGPNDMDLQIVSRRFYQTFALQGDFIYIVRGSSTTEMWQDVGAAATQAVQSFRLAQA</sequence>
<evidence type="ECO:0000313" key="2">
    <source>
        <dbReference type="EMBL" id="WIA09079.1"/>
    </source>
</evidence>
<protein>
    <recommendedName>
        <fullName evidence="4">PsbP C-terminal domain-containing protein</fullName>
    </recommendedName>
</protein>
<proteinExistence type="predicted"/>
<evidence type="ECO:0000313" key="3">
    <source>
        <dbReference type="Proteomes" id="UP001244341"/>
    </source>
</evidence>
<dbReference type="Gene3D" id="3.40.1000.10">
    <property type="entry name" value="Mog1/PsbP, alpha/beta/alpha sandwich"/>
    <property type="match status" value="1"/>
</dbReference>
<keyword evidence="3" id="KW-1185">Reference proteome</keyword>
<evidence type="ECO:0008006" key="4">
    <source>
        <dbReference type="Google" id="ProtNLM"/>
    </source>
</evidence>
<organism evidence="2 3">
    <name type="scientific">Tetradesmus obliquus</name>
    <name type="common">Green alga</name>
    <name type="synonym">Acutodesmus obliquus</name>
    <dbReference type="NCBI Taxonomy" id="3088"/>
    <lineage>
        <taxon>Eukaryota</taxon>
        <taxon>Viridiplantae</taxon>
        <taxon>Chlorophyta</taxon>
        <taxon>core chlorophytes</taxon>
        <taxon>Chlorophyceae</taxon>
        <taxon>CS clade</taxon>
        <taxon>Sphaeropleales</taxon>
        <taxon>Scenedesmaceae</taxon>
        <taxon>Tetradesmus</taxon>
    </lineage>
</organism>
<dbReference type="Proteomes" id="UP001244341">
    <property type="component" value="Chromosome 1b"/>
</dbReference>
<feature type="region of interest" description="Disordered" evidence="1">
    <location>
        <begin position="98"/>
        <end position="119"/>
    </location>
</feature>
<reference evidence="2 3" key="1">
    <citation type="submission" date="2023-05" db="EMBL/GenBank/DDBJ databases">
        <title>A 100% complete, gapless, phased diploid assembly of the Scenedesmus obliquus UTEX 3031 genome.</title>
        <authorList>
            <person name="Biondi T.C."/>
            <person name="Hanschen E.R."/>
            <person name="Kwon T."/>
            <person name="Eng W."/>
            <person name="Kruse C.P.S."/>
            <person name="Koehler S.I."/>
            <person name="Kunde Y."/>
            <person name="Gleasner C.D."/>
            <person name="You Mak K.T."/>
            <person name="Polle J."/>
            <person name="Hovde B.T."/>
            <person name="Starkenburg S.R."/>
        </authorList>
    </citation>
    <scope>NUCLEOTIDE SEQUENCE [LARGE SCALE GENOMIC DNA]</scope>
    <source>
        <strain evidence="2 3">DOE0152z</strain>
    </source>
</reference>
<accession>A0ABY8TJI0</accession>
<name>A0ABY8TJI0_TETOB</name>
<evidence type="ECO:0000256" key="1">
    <source>
        <dbReference type="SAM" id="MobiDB-lite"/>
    </source>
</evidence>
<dbReference type="EMBL" id="CP126208">
    <property type="protein sequence ID" value="WIA09079.1"/>
    <property type="molecule type" value="Genomic_DNA"/>
</dbReference>